<proteinExistence type="predicted"/>
<evidence type="ECO:0000313" key="2">
    <source>
        <dbReference type="EMBL" id="MFC7316409.1"/>
    </source>
</evidence>
<dbReference type="AlphaFoldDB" id="A0ABD6A740"/>
<protein>
    <submittedName>
        <fullName evidence="2">Uncharacterized protein</fullName>
    </submittedName>
</protein>
<accession>A0ABD6A740</accession>
<feature type="transmembrane region" description="Helical" evidence="1">
    <location>
        <begin position="94"/>
        <end position="120"/>
    </location>
</feature>
<dbReference type="Proteomes" id="UP001596547">
    <property type="component" value="Unassembled WGS sequence"/>
</dbReference>
<organism evidence="2 3">
    <name type="scientific">Halomarina halobia</name>
    <dbReference type="NCBI Taxonomy" id="3033386"/>
    <lineage>
        <taxon>Archaea</taxon>
        <taxon>Methanobacteriati</taxon>
        <taxon>Methanobacteriota</taxon>
        <taxon>Stenosarchaea group</taxon>
        <taxon>Halobacteria</taxon>
        <taxon>Halobacteriales</taxon>
        <taxon>Natronomonadaceae</taxon>
        <taxon>Halomarina</taxon>
    </lineage>
</organism>
<keyword evidence="1" id="KW-0472">Membrane</keyword>
<keyword evidence="3" id="KW-1185">Reference proteome</keyword>
<sequence>MTLLQAGPSPLLVVAVAMLAGFGAALALAPVTRRLPEGLTPAFAAASVLYGRDRDELTETEALSAHYTGGILAGVLFALAFLAGDAALPTEPSVLGVALVPAVAAALAVALLLYALFAHVAHPRFDGGDDGDAGRVRGDWAISVAVYVVALVVLFPVGLLLLT</sequence>
<dbReference type="RefSeq" id="WP_276304333.1">
    <property type="nucleotide sequence ID" value="NZ_CP119992.1"/>
</dbReference>
<reference evidence="2 3" key="1">
    <citation type="journal article" date="2019" name="Int. J. Syst. Evol. Microbiol.">
        <title>The Global Catalogue of Microorganisms (GCM) 10K type strain sequencing project: providing services to taxonomists for standard genome sequencing and annotation.</title>
        <authorList>
            <consortium name="The Broad Institute Genomics Platform"/>
            <consortium name="The Broad Institute Genome Sequencing Center for Infectious Disease"/>
            <person name="Wu L."/>
            <person name="Ma J."/>
        </authorList>
    </citation>
    <scope>NUCLEOTIDE SEQUENCE [LARGE SCALE GENOMIC DNA]</scope>
    <source>
        <strain evidence="2 3">PSR21</strain>
    </source>
</reference>
<comment type="caution">
    <text evidence="2">The sequence shown here is derived from an EMBL/GenBank/DDBJ whole genome shotgun (WGS) entry which is preliminary data.</text>
</comment>
<evidence type="ECO:0000256" key="1">
    <source>
        <dbReference type="SAM" id="Phobius"/>
    </source>
</evidence>
<evidence type="ECO:0000313" key="3">
    <source>
        <dbReference type="Proteomes" id="UP001596547"/>
    </source>
</evidence>
<keyword evidence="1" id="KW-0812">Transmembrane</keyword>
<dbReference type="EMBL" id="JBHTBF010000002">
    <property type="protein sequence ID" value="MFC7316409.1"/>
    <property type="molecule type" value="Genomic_DNA"/>
</dbReference>
<dbReference type="GeneID" id="79313873"/>
<keyword evidence="1" id="KW-1133">Transmembrane helix</keyword>
<feature type="transmembrane region" description="Helical" evidence="1">
    <location>
        <begin position="64"/>
        <end position="82"/>
    </location>
</feature>
<name>A0ABD6A740_9EURY</name>
<feature type="transmembrane region" description="Helical" evidence="1">
    <location>
        <begin position="140"/>
        <end position="162"/>
    </location>
</feature>
<gene>
    <name evidence="2" type="ORF">ACFQPE_06300</name>
</gene>